<gene>
    <name evidence="3" type="ORF">F2P81_022237</name>
</gene>
<feature type="compositionally biased region" description="Basic and acidic residues" evidence="1">
    <location>
        <begin position="361"/>
        <end position="379"/>
    </location>
</feature>
<dbReference type="Proteomes" id="UP000438429">
    <property type="component" value="Unassembled WGS sequence"/>
</dbReference>
<feature type="region of interest" description="Disordered" evidence="1">
    <location>
        <begin position="458"/>
        <end position="531"/>
    </location>
</feature>
<name>A0A6A4RRR8_SCOMX</name>
<feature type="region of interest" description="Disordered" evidence="1">
    <location>
        <begin position="909"/>
        <end position="1019"/>
    </location>
</feature>
<evidence type="ECO:0000313" key="4">
    <source>
        <dbReference type="Proteomes" id="UP000438429"/>
    </source>
</evidence>
<feature type="region of interest" description="Disordered" evidence="1">
    <location>
        <begin position="28"/>
        <end position="98"/>
    </location>
</feature>
<reference evidence="3 4" key="1">
    <citation type="submission" date="2019-06" db="EMBL/GenBank/DDBJ databases">
        <title>Draft genomes of female and male turbot (Scophthalmus maximus).</title>
        <authorList>
            <person name="Xu H."/>
            <person name="Xu X.-W."/>
            <person name="Shao C."/>
            <person name="Chen S."/>
        </authorList>
    </citation>
    <scope>NUCLEOTIDE SEQUENCE [LARGE SCALE GENOMIC DNA]</scope>
    <source>
        <strain evidence="3">Ysfricsl-2016a</strain>
        <tissue evidence="3">Blood</tissue>
    </source>
</reference>
<feature type="domain" description="PH" evidence="2">
    <location>
        <begin position="1"/>
        <end position="26"/>
    </location>
</feature>
<feature type="compositionally biased region" description="Polar residues" evidence="1">
    <location>
        <begin position="844"/>
        <end position="859"/>
    </location>
</feature>
<feature type="compositionally biased region" description="Polar residues" evidence="1">
    <location>
        <begin position="867"/>
        <end position="877"/>
    </location>
</feature>
<organism evidence="3 4">
    <name type="scientific">Scophthalmus maximus</name>
    <name type="common">Turbot</name>
    <name type="synonym">Psetta maxima</name>
    <dbReference type="NCBI Taxonomy" id="52904"/>
    <lineage>
        <taxon>Eukaryota</taxon>
        <taxon>Metazoa</taxon>
        <taxon>Chordata</taxon>
        <taxon>Craniata</taxon>
        <taxon>Vertebrata</taxon>
        <taxon>Euteleostomi</taxon>
        <taxon>Actinopterygii</taxon>
        <taxon>Neopterygii</taxon>
        <taxon>Teleostei</taxon>
        <taxon>Neoteleostei</taxon>
        <taxon>Acanthomorphata</taxon>
        <taxon>Carangaria</taxon>
        <taxon>Pleuronectiformes</taxon>
        <taxon>Pleuronectoidei</taxon>
        <taxon>Scophthalmidae</taxon>
        <taxon>Scophthalmus</taxon>
    </lineage>
</organism>
<dbReference type="PANTHER" id="PTHR12752:SF7">
    <property type="entry name" value="PLECKSTRIN HOMOLOGY DOMAIN-CONTAINING FAMILY A MEMBER 4"/>
    <property type="match status" value="1"/>
</dbReference>
<feature type="compositionally biased region" description="Polar residues" evidence="1">
    <location>
        <begin position="510"/>
        <end position="519"/>
    </location>
</feature>
<comment type="caution">
    <text evidence="3">The sequence shown here is derived from an EMBL/GenBank/DDBJ whole genome shotgun (WGS) entry which is preliminary data.</text>
</comment>
<evidence type="ECO:0000259" key="2">
    <source>
        <dbReference type="PROSITE" id="PS50003"/>
    </source>
</evidence>
<dbReference type="InterPro" id="IPR057971">
    <property type="entry name" value="PKHA4-7_TBCA"/>
</dbReference>
<feature type="region of interest" description="Disordered" evidence="1">
    <location>
        <begin position="839"/>
        <end position="877"/>
    </location>
</feature>
<feature type="region of interest" description="Disordered" evidence="1">
    <location>
        <begin position="298"/>
        <end position="401"/>
    </location>
</feature>
<proteinExistence type="predicted"/>
<feature type="region of interest" description="Disordered" evidence="1">
    <location>
        <begin position="579"/>
        <end position="684"/>
    </location>
</feature>
<dbReference type="InterPro" id="IPR001849">
    <property type="entry name" value="PH_domain"/>
</dbReference>
<feature type="compositionally biased region" description="Basic and acidic residues" evidence="1">
    <location>
        <begin position="939"/>
        <end position="967"/>
    </location>
</feature>
<dbReference type="PROSITE" id="PS50003">
    <property type="entry name" value="PH_DOMAIN"/>
    <property type="match status" value="1"/>
</dbReference>
<sequence>MRSYFFSADTQEDMLGWVRALCQSAAMEPDSCMNSPSNRTPSPPEFSRRRACGPSQEEDSFPGQNTPPTQAEIMGTGSLTSRGQLGSRPHTPVGRVDIRPHDDLVTVPQTLYYTPSSPKLEFKSTPNTPVSERWQNISKAVLTRLCGCDKLLQSLSVELAQLQMDKDSVHCALEVSRLQLEEWQSQGPRAQEEALTQKALLQEELVTIRARMCDVSLEMERVWSQYERMESELSVIRSHLQHICNFGMPQEHSQAQRELWMMEDILAGLKVNRDHFRFLLGLQRHHSNIQIIQPSYQPNAHGLNTEEPRSYNCKNVPANSPTSRFPWLTHRGAAERTANESQSGSKWNPPDTTNQSAKKTKMSEGEQIERMKRNQERVTNKKKPPISSLGAQSRGSETREEAPFPLRVTRVVTAVLPSSLVARRVSVEDPPAELDNPLPEQIPPEMQQRLAEQREKMLNKPPRRLLLDSPDKNPSLAEMHQDQPVKRTSRQQQLGVLRSTKKEPRPDVSRAQSAESSRNPTRDHVGLGNGNLSLDSMAEERHLAPLTPDMDPDLCLTSEQREAKLRRVERIRERVIRRESATTPSQLPIRGEVQEVHQMPPDTARKQRIKSDHENQQWYDGYENRGDNTRKPAGLQLSSGTPQGEDDRDGHVKKSKSHIKFGDKTQRKGHSGRTGVAKTKVKRPASPYHISSMTVYQKDGGMGFINCKIEEDNMSEESAADDNESNFSSSDLRAKWFLSTNQWQGFMPLQIHGIDSLCNEDETDIEQQPACADDDADSSEMSSTVSESLEKMKENHSLFYKIACDISISDTDITKNDGNTNVQVSCRPEEEEELLITKSAPDHLTSNAVRSSNQDSSLGLATDADESSLSTVSKVQDSTVETLEKITLDISTSPAKDACVYGEFQRQECEDTSGHENQPKVKDTNHGDSAQDADSNQAPDERAKEREEHGCVNEDRKVDQDRSDELTHCGGSSEESKDTVQERGESDSVTPSGSVYEGRGMSRSASFGKARVTVLRTSL</sequence>
<dbReference type="Pfam" id="PF25541">
    <property type="entry name" value="TBCA_PH"/>
    <property type="match status" value="1"/>
</dbReference>
<protein>
    <recommendedName>
        <fullName evidence="2">PH domain-containing protein</fullName>
    </recommendedName>
</protein>
<evidence type="ECO:0000256" key="1">
    <source>
        <dbReference type="SAM" id="MobiDB-lite"/>
    </source>
</evidence>
<dbReference type="AlphaFoldDB" id="A0A6A4RRR8"/>
<feature type="region of interest" description="Disordered" evidence="1">
    <location>
        <begin position="766"/>
        <end position="786"/>
    </location>
</feature>
<feature type="compositionally biased region" description="Polar residues" evidence="1">
    <location>
        <begin position="339"/>
        <end position="357"/>
    </location>
</feature>
<feature type="compositionally biased region" description="Basic and acidic residues" evidence="1">
    <location>
        <begin position="974"/>
        <end position="986"/>
    </location>
</feature>
<dbReference type="EMBL" id="VEVO01000020">
    <property type="protein sequence ID" value="KAF0025356.1"/>
    <property type="molecule type" value="Genomic_DNA"/>
</dbReference>
<feature type="compositionally biased region" description="Basic and acidic residues" evidence="1">
    <location>
        <begin position="603"/>
        <end position="615"/>
    </location>
</feature>
<accession>A0A6A4RRR8</accession>
<feature type="compositionally biased region" description="Basic and acidic residues" evidence="1">
    <location>
        <begin position="909"/>
        <end position="926"/>
    </location>
</feature>
<dbReference type="PANTHER" id="PTHR12752">
    <property type="entry name" value="PHOSPHOINOSITOL 3-PHOSPHATE-BINDING PROTEIN"/>
    <property type="match status" value="1"/>
</dbReference>
<evidence type="ECO:0000313" key="3">
    <source>
        <dbReference type="EMBL" id="KAF0025356.1"/>
    </source>
</evidence>